<proteinExistence type="predicted"/>
<accession>A0ABS8GYN0</accession>
<protein>
    <submittedName>
        <fullName evidence="1">SRPBCC family protein</fullName>
    </submittedName>
</protein>
<dbReference type="Proteomes" id="UP001197770">
    <property type="component" value="Unassembled WGS sequence"/>
</dbReference>
<sequence length="170" mass="19891">MKIYTLHEKQKLPITLKEAWDFLSNPANLKTITPDYMGFEIQSGADRPMYAGQLIQYIVTPIAGIKTKWVTEITHVQHLEFFVDEQRFGPYALWHHKHFIKEIPGGVEMEDIVDYKLPMGILGQWAHPFLVKPKLQEIFEHRKKKLTELFGTYSEKINTEDGITRHDILN</sequence>
<reference evidence="1 2" key="1">
    <citation type="submission" date="2021-11" db="EMBL/GenBank/DDBJ databases">
        <title>Seasonal and diel survey of microbial diversity of the Tyrrhenian coast.</title>
        <authorList>
            <person name="Gattoni G."/>
            <person name="Corral P."/>
        </authorList>
    </citation>
    <scope>NUCLEOTIDE SEQUENCE [LARGE SCALE GENOMIC DNA]</scope>
    <source>
        <strain evidence="1 2">Mr9</strain>
    </source>
</reference>
<dbReference type="InterPro" id="IPR023393">
    <property type="entry name" value="START-like_dom_sf"/>
</dbReference>
<comment type="caution">
    <text evidence="1">The sequence shown here is derived from an EMBL/GenBank/DDBJ whole genome shotgun (WGS) entry which is preliminary data.</text>
</comment>
<dbReference type="EMBL" id="JAJGMW010000035">
    <property type="protein sequence ID" value="MCC4214633.1"/>
    <property type="molecule type" value="Genomic_DNA"/>
</dbReference>
<name>A0ABS8GYN0_9FLAO</name>
<gene>
    <name evidence="1" type="ORF">LLW17_18060</name>
</gene>
<organism evidence="1 2">
    <name type="scientific">Leeuwenhoekiella parthenopeia</name>
    <dbReference type="NCBI Taxonomy" id="2890320"/>
    <lineage>
        <taxon>Bacteria</taxon>
        <taxon>Pseudomonadati</taxon>
        <taxon>Bacteroidota</taxon>
        <taxon>Flavobacteriia</taxon>
        <taxon>Flavobacteriales</taxon>
        <taxon>Flavobacteriaceae</taxon>
        <taxon>Leeuwenhoekiella</taxon>
    </lineage>
</organism>
<dbReference type="RefSeq" id="WP_228231688.1">
    <property type="nucleotide sequence ID" value="NZ_JAJGMW010000035.1"/>
</dbReference>
<evidence type="ECO:0000313" key="2">
    <source>
        <dbReference type="Proteomes" id="UP001197770"/>
    </source>
</evidence>
<evidence type="ECO:0000313" key="1">
    <source>
        <dbReference type="EMBL" id="MCC4214633.1"/>
    </source>
</evidence>
<dbReference type="CDD" id="cd07820">
    <property type="entry name" value="SRPBCC_3"/>
    <property type="match status" value="1"/>
</dbReference>
<dbReference type="Gene3D" id="3.30.530.20">
    <property type="match status" value="1"/>
</dbReference>
<keyword evidence="2" id="KW-1185">Reference proteome</keyword>
<dbReference type="SUPFAM" id="SSF55961">
    <property type="entry name" value="Bet v1-like"/>
    <property type="match status" value="1"/>
</dbReference>